<proteinExistence type="predicted"/>
<reference evidence="1" key="1">
    <citation type="submission" date="2018-11" db="EMBL/GenBank/DDBJ databases">
        <title>A distinct lineage of giant viruses engineers rhodopsin photosystems in predatory marine eukaryotes.</title>
        <authorList>
            <person name="Needham D.M."/>
            <person name="Yoshizawa S."/>
            <person name="Hosaka T."/>
            <person name="Poirier C."/>
            <person name="Choi C.-J."/>
            <person name="Hehenberger E."/>
            <person name="Irwin N.A.T."/>
            <person name="Wilken S."/>
            <person name="Yung C.-M."/>
            <person name="Bachy C."/>
            <person name="Kurihara R."/>
            <person name="Nakajima Y."/>
            <person name="Kojima K."/>
            <person name="Kimura-Someya T."/>
            <person name="Leonard G."/>
            <person name="Malmstrom R.R."/>
            <person name="Mende D."/>
            <person name="Olson D.K."/>
            <person name="Sudo Y."/>
            <person name="Sudek S."/>
            <person name="Richards T.A."/>
            <person name="DeLong E.F."/>
            <person name="Keeling P.J."/>
            <person name="Santoro A.E."/>
            <person name="Shirouzu M."/>
            <person name="Iwasaki W."/>
            <person name="Worden A.Z."/>
        </authorList>
    </citation>
    <scope>NUCLEOTIDE SEQUENCE</scope>
</reference>
<evidence type="ECO:0000313" key="1">
    <source>
        <dbReference type="EMBL" id="QDY51982.1"/>
    </source>
</evidence>
<name>A0A5B8II38_9VIRU</name>
<dbReference type="EMBL" id="MK250086">
    <property type="protein sequence ID" value="QDY51982.1"/>
    <property type="molecule type" value="Genomic_DNA"/>
</dbReference>
<protein>
    <submittedName>
        <fullName evidence="1">Uncharacterized protein</fullName>
    </submittedName>
</protein>
<sequence>MSIDCYNLNSSDYRISVPFTIPKEEEVDKVFESYKDNPKSINAPIPETIIVDIIKMDVEYNGEKYYGINFILINLKRILKDLNLSIYKKFNFKLLNNNGIEAKYCDFLKKETKYLFHYDGNSNLIVL</sequence>
<organism evidence="1">
    <name type="scientific">Mimiviridae sp. ChoanoV1</name>
    <dbReference type="NCBI Taxonomy" id="2596887"/>
    <lineage>
        <taxon>Viruses</taxon>
        <taxon>Varidnaviria</taxon>
        <taxon>Bamfordvirae</taxon>
        <taxon>Nucleocytoviricota</taxon>
        <taxon>Megaviricetes</taxon>
        <taxon>Imitervirales</taxon>
        <taxon>Schizomimiviridae</taxon>
    </lineage>
</organism>
<accession>A0A5B8II38</accession>
<gene>
    <name evidence="1" type="ORF">2_54</name>
</gene>